<dbReference type="GO" id="GO:0043683">
    <property type="term" value="P:type IV pilus assembly"/>
    <property type="evidence" value="ECO:0007669"/>
    <property type="project" value="InterPro"/>
</dbReference>
<dbReference type="PANTHER" id="PTHR39555">
    <property type="entry name" value="FIMBRIAL ASSEMBLY PROTEIN PILO-LIKE PROTEIN-RELATED"/>
    <property type="match status" value="1"/>
</dbReference>
<evidence type="ECO:0000256" key="1">
    <source>
        <dbReference type="SAM" id="Coils"/>
    </source>
</evidence>
<dbReference type="InterPro" id="IPR014717">
    <property type="entry name" value="Transl_elong_EF1B/ribsomal_bS6"/>
</dbReference>
<keyword evidence="2" id="KW-0812">Transmembrane</keyword>
<sequence length="202" mass="22739">MNLQELNELDLSDIGGWPMPVKVVLVLLLCTGIGIGWYFFNTEKQLQSLEQIERQELSLRKDFERKQARAVNLDNYKKQLEEMRQSFGAMLRQLPNTTEVADLLVDVSQTGLAAGLEFDLFDPQAEVPKEFYAELPISLKVRGGYHEFGEFISGLAALPRIVTIHDVVVAAENAKNERAGGKVLTMEATAKTYRYLDEESGQ</sequence>
<keyword evidence="1" id="KW-0175">Coiled coil</keyword>
<keyword evidence="2" id="KW-0472">Membrane</keyword>
<accession>A0A657Q7C6</accession>
<feature type="transmembrane region" description="Helical" evidence="2">
    <location>
        <begin position="20"/>
        <end position="40"/>
    </location>
</feature>
<dbReference type="PANTHER" id="PTHR39555:SF1">
    <property type="entry name" value="TYPE IV PILUS INNER MEMBRANE COMPONENT PILO"/>
    <property type="match status" value="1"/>
</dbReference>
<dbReference type="Gene3D" id="1.10.287.540">
    <property type="entry name" value="Helix hairpin bin"/>
    <property type="match status" value="1"/>
</dbReference>
<reference evidence="3 4" key="1">
    <citation type="submission" date="2018-01" db="EMBL/GenBank/DDBJ databases">
        <title>Novel co-symbiosis in the lucinid bivalve Phacoides pectinatus.</title>
        <authorList>
            <person name="Lim S.J."/>
            <person name="Davis B.G."/>
            <person name="Gill D.E."/>
            <person name="Engel A.S."/>
            <person name="Anderson L.C."/>
            <person name="Campbell B.J."/>
        </authorList>
    </citation>
    <scope>NUCLEOTIDE SEQUENCE [LARGE SCALE GENOMIC DNA]</scope>
    <source>
        <strain evidence="3">N3_P5</strain>
    </source>
</reference>
<evidence type="ECO:0000313" key="3">
    <source>
        <dbReference type="EMBL" id="PUE03125.1"/>
    </source>
</evidence>
<dbReference type="AlphaFoldDB" id="A0A657Q7C6"/>
<evidence type="ECO:0000313" key="4">
    <source>
        <dbReference type="Proteomes" id="UP000250928"/>
    </source>
</evidence>
<dbReference type="InterPro" id="IPR007445">
    <property type="entry name" value="PilO"/>
</dbReference>
<dbReference type="Proteomes" id="UP000250928">
    <property type="component" value="Unassembled WGS sequence"/>
</dbReference>
<organism evidence="3 4">
    <name type="scientific">Candidatus Sedimenticola endophacoides</name>
    <dbReference type="NCBI Taxonomy" id="2548426"/>
    <lineage>
        <taxon>Bacteria</taxon>
        <taxon>Pseudomonadati</taxon>
        <taxon>Pseudomonadota</taxon>
        <taxon>Gammaproteobacteria</taxon>
        <taxon>Chromatiales</taxon>
        <taxon>Sedimenticolaceae</taxon>
        <taxon>Sedimenticola</taxon>
    </lineage>
</organism>
<dbReference type="Pfam" id="PF04350">
    <property type="entry name" value="PilO"/>
    <property type="match status" value="1"/>
</dbReference>
<feature type="coiled-coil region" evidence="1">
    <location>
        <begin position="49"/>
        <end position="93"/>
    </location>
</feature>
<gene>
    <name evidence="3" type="ORF">C3L24_05055</name>
</gene>
<evidence type="ECO:0000256" key="2">
    <source>
        <dbReference type="SAM" id="Phobius"/>
    </source>
</evidence>
<comment type="caution">
    <text evidence="3">The sequence shown here is derived from an EMBL/GenBank/DDBJ whole genome shotgun (WGS) entry which is preliminary data.</text>
</comment>
<protein>
    <submittedName>
        <fullName evidence="3">Pilus assembly protein PilO</fullName>
    </submittedName>
</protein>
<keyword evidence="2" id="KW-1133">Transmembrane helix</keyword>
<dbReference type="PIRSF" id="PIRSF016482">
    <property type="entry name" value="PilO"/>
    <property type="match status" value="1"/>
</dbReference>
<proteinExistence type="predicted"/>
<dbReference type="GO" id="GO:0043107">
    <property type="term" value="P:type IV pilus-dependent motility"/>
    <property type="evidence" value="ECO:0007669"/>
    <property type="project" value="InterPro"/>
</dbReference>
<dbReference type="EMBL" id="PQCO01000166">
    <property type="protein sequence ID" value="PUE03125.1"/>
    <property type="molecule type" value="Genomic_DNA"/>
</dbReference>
<name>A0A657Q7C6_9GAMM</name>
<dbReference type="Gene3D" id="3.30.70.60">
    <property type="match status" value="1"/>
</dbReference>